<sequence length="172" mass="19063">CCDLFFCSTCLTNRSTLTPNTPLWTWVQSEYFCSLHLHSCCSHYIFSINCISPNCRKLEISSGRFARFADGSAVVQLGDTSVMVTAVSKVKPSPSQFMPLVVDYRQKAAAAGRIPTNYLRRELGTTDHEILTSRLIGRSLNIFVNFFFQIILCNLLAVDGVNDPDVLAINGG</sequence>
<dbReference type="InterPro" id="IPR020568">
    <property type="entry name" value="Ribosomal_Su5_D2-typ_SF"/>
</dbReference>
<feature type="domain" description="Exoribonuclease phosphorolytic" evidence="2">
    <location>
        <begin position="55"/>
        <end position="144"/>
    </location>
</feature>
<dbReference type="GO" id="GO:0004654">
    <property type="term" value="F:polyribonucleotide nucleotidyltransferase activity"/>
    <property type="evidence" value="ECO:0007669"/>
    <property type="project" value="InterPro"/>
</dbReference>
<dbReference type="GO" id="GO:0000958">
    <property type="term" value="P:mitochondrial mRNA catabolic process"/>
    <property type="evidence" value="ECO:0007669"/>
    <property type="project" value="TreeGrafter"/>
</dbReference>
<proteinExistence type="predicted"/>
<dbReference type="GO" id="GO:0005739">
    <property type="term" value="C:mitochondrion"/>
    <property type="evidence" value="ECO:0007669"/>
    <property type="project" value="TreeGrafter"/>
</dbReference>
<organism evidence="3 4">
    <name type="scientific">Periophthalmus magnuspinnatus</name>
    <dbReference type="NCBI Taxonomy" id="409849"/>
    <lineage>
        <taxon>Eukaryota</taxon>
        <taxon>Metazoa</taxon>
        <taxon>Chordata</taxon>
        <taxon>Craniata</taxon>
        <taxon>Vertebrata</taxon>
        <taxon>Euteleostomi</taxon>
        <taxon>Actinopterygii</taxon>
        <taxon>Neopterygii</taxon>
        <taxon>Teleostei</taxon>
        <taxon>Neoteleostei</taxon>
        <taxon>Acanthomorphata</taxon>
        <taxon>Gobiaria</taxon>
        <taxon>Gobiiformes</taxon>
        <taxon>Gobioidei</taxon>
        <taxon>Gobiidae</taxon>
        <taxon>Oxudercinae</taxon>
        <taxon>Periophthalmus</taxon>
    </lineage>
</organism>
<dbReference type="InterPro" id="IPR012162">
    <property type="entry name" value="PNPase"/>
</dbReference>
<evidence type="ECO:0000313" key="3">
    <source>
        <dbReference type="Ensembl" id="ENSPMGP00000004376.1"/>
    </source>
</evidence>
<accession>A0A3B3ZIX7</accession>
<evidence type="ECO:0000313" key="4">
    <source>
        <dbReference type="Proteomes" id="UP000261520"/>
    </source>
</evidence>
<reference evidence="3" key="1">
    <citation type="submission" date="2025-08" db="UniProtKB">
        <authorList>
            <consortium name="Ensembl"/>
        </authorList>
    </citation>
    <scope>IDENTIFICATION</scope>
</reference>
<name>A0A3B3ZIX7_9GOBI</name>
<dbReference type="InterPro" id="IPR001247">
    <property type="entry name" value="ExoRNase_PH_dom1"/>
</dbReference>
<protein>
    <recommendedName>
        <fullName evidence="2">Exoribonuclease phosphorolytic domain-containing protein</fullName>
    </recommendedName>
</protein>
<keyword evidence="4" id="KW-1185">Reference proteome</keyword>
<keyword evidence="1" id="KW-0694">RNA-binding</keyword>
<dbReference type="Ensembl" id="ENSPMGT00000004643.1">
    <property type="protein sequence ID" value="ENSPMGP00000004376.1"/>
    <property type="gene ID" value="ENSPMGG00000003699.1"/>
</dbReference>
<evidence type="ECO:0000259" key="2">
    <source>
        <dbReference type="Pfam" id="PF01138"/>
    </source>
</evidence>
<dbReference type="SUPFAM" id="SSF54211">
    <property type="entry name" value="Ribosomal protein S5 domain 2-like"/>
    <property type="match status" value="1"/>
</dbReference>
<dbReference type="Pfam" id="PF01138">
    <property type="entry name" value="RNase_PH"/>
    <property type="match status" value="1"/>
</dbReference>
<dbReference type="PANTHER" id="PTHR11252">
    <property type="entry name" value="POLYRIBONUCLEOTIDE NUCLEOTIDYLTRANSFERASE"/>
    <property type="match status" value="1"/>
</dbReference>
<evidence type="ECO:0000256" key="1">
    <source>
        <dbReference type="ARBA" id="ARBA00022884"/>
    </source>
</evidence>
<dbReference type="InterPro" id="IPR027408">
    <property type="entry name" value="PNPase/RNase_PH_dom_sf"/>
</dbReference>
<dbReference type="GO" id="GO:0003723">
    <property type="term" value="F:RNA binding"/>
    <property type="evidence" value="ECO:0007669"/>
    <property type="project" value="UniProtKB-KW"/>
</dbReference>
<dbReference type="PANTHER" id="PTHR11252:SF0">
    <property type="entry name" value="POLYRIBONUCLEOTIDE NUCLEOTIDYLTRANSFERASE 1, MITOCHONDRIAL"/>
    <property type="match status" value="1"/>
</dbReference>
<dbReference type="AlphaFoldDB" id="A0A3B3ZIX7"/>
<reference evidence="3" key="2">
    <citation type="submission" date="2025-09" db="UniProtKB">
        <authorList>
            <consortium name="Ensembl"/>
        </authorList>
    </citation>
    <scope>IDENTIFICATION</scope>
</reference>
<dbReference type="STRING" id="409849.ENSPMGP00000004376"/>
<dbReference type="Gene3D" id="3.30.230.70">
    <property type="entry name" value="GHMP Kinase, N-terminal domain"/>
    <property type="match status" value="1"/>
</dbReference>
<dbReference type="GO" id="GO:0000175">
    <property type="term" value="F:3'-5'-RNA exonuclease activity"/>
    <property type="evidence" value="ECO:0007669"/>
    <property type="project" value="TreeGrafter"/>
</dbReference>
<dbReference type="GO" id="GO:0000965">
    <property type="term" value="P:mitochondrial RNA 3'-end processing"/>
    <property type="evidence" value="ECO:0007669"/>
    <property type="project" value="TreeGrafter"/>
</dbReference>
<dbReference type="Proteomes" id="UP000261520">
    <property type="component" value="Unplaced"/>
</dbReference>
<dbReference type="GO" id="GO:0005829">
    <property type="term" value="C:cytosol"/>
    <property type="evidence" value="ECO:0007669"/>
    <property type="project" value="TreeGrafter"/>
</dbReference>